<dbReference type="EMBL" id="ML995478">
    <property type="protein sequence ID" value="KAF2145164.1"/>
    <property type="molecule type" value="Genomic_DNA"/>
</dbReference>
<sequence>MELIDNFIPPRLDFSRPVIEAPAPEAPATPQRSRGQFSSAADVLAAASMAAAKQKPEETAIHGSVSTSDIASSIKAMLADNEEASRVVLSEADVHFISGTTGEDTDRVKHVGEFEVEIKIKGADEGIKRRVRVKAAE</sequence>
<dbReference type="Gene3D" id="3.10.430.100">
    <property type="entry name" value="Ribosomal protein L9, C-terminal domain"/>
    <property type="match status" value="1"/>
</dbReference>
<name>A0A6A6BPJ6_9PEZI</name>
<dbReference type="AlphaFoldDB" id="A0A6A6BPJ6"/>
<accession>A0A6A6BPJ6</accession>
<dbReference type="RefSeq" id="XP_033400876.1">
    <property type="nucleotide sequence ID" value="XM_033539957.1"/>
</dbReference>
<gene>
    <name evidence="1" type="ORF">K452DRAFT_284549</name>
</gene>
<proteinExistence type="predicted"/>
<protein>
    <submittedName>
        <fullName evidence="1">Uncharacterized protein</fullName>
    </submittedName>
</protein>
<evidence type="ECO:0000313" key="1">
    <source>
        <dbReference type="EMBL" id="KAF2145164.1"/>
    </source>
</evidence>
<dbReference type="Proteomes" id="UP000799438">
    <property type="component" value="Unassembled WGS sequence"/>
</dbReference>
<dbReference type="OrthoDB" id="5555409at2759"/>
<dbReference type="GeneID" id="54297453"/>
<dbReference type="InterPro" id="IPR036791">
    <property type="entry name" value="Ribosomal_bL9_C_sf"/>
</dbReference>
<evidence type="ECO:0000313" key="2">
    <source>
        <dbReference type="Proteomes" id="UP000799438"/>
    </source>
</evidence>
<organism evidence="1 2">
    <name type="scientific">Aplosporella prunicola CBS 121167</name>
    <dbReference type="NCBI Taxonomy" id="1176127"/>
    <lineage>
        <taxon>Eukaryota</taxon>
        <taxon>Fungi</taxon>
        <taxon>Dikarya</taxon>
        <taxon>Ascomycota</taxon>
        <taxon>Pezizomycotina</taxon>
        <taxon>Dothideomycetes</taxon>
        <taxon>Dothideomycetes incertae sedis</taxon>
        <taxon>Botryosphaeriales</taxon>
        <taxon>Aplosporellaceae</taxon>
        <taxon>Aplosporella</taxon>
    </lineage>
</organism>
<reference evidence="1" key="1">
    <citation type="journal article" date="2020" name="Stud. Mycol.">
        <title>101 Dothideomycetes genomes: a test case for predicting lifestyles and emergence of pathogens.</title>
        <authorList>
            <person name="Haridas S."/>
            <person name="Albert R."/>
            <person name="Binder M."/>
            <person name="Bloem J."/>
            <person name="Labutti K."/>
            <person name="Salamov A."/>
            <person name="Andreopoulos B."/>
            <person name="Baker S."/>
            <person name="Barry K."/>
            <person name="Bills G."/>
            <person name="Bluhm B."/>
            <person name="Cannon C."/>
            <person name="Castanera R."/>
            <person name="Culley D."/>
            <person name="Daum C."/>
            <person name="Ezra D."/>
            <person name="Gonzalez J."/>
            <person name="Henrissat B."/>
            <person name="Kuo A."/>
            <person name="Liang C."/>
            <person name="Lipzen A."/>
            <person name="Lutzoni F."/>
            <person name="Magnuson J."/>
            <person name="Mondo S."/>
            <person name="Nolan M."/>
            <person name="Ohm R."/>
            <person name="Pangilinan J."/>
            <person name="Park H.-J."/>
            <person name="Ramirez L."/>
            <person name="Alfaro M."/>
            <person name="Sun H."/>
            <person name="Tritt A."/>
            <person name="Yoshinaga Y."/>
            <person name="Zwiers L.-H."/>
            <person name="Turgeon B."/>
            <person name="Goodwin S."/>
            <person name="Spatafora J."/>
            <person name="Crous P."/>
            <person name="Grigoriev I."/>
        </authorList>
    </citation>
    <scope>NUCLEOTIDE SEQUENCE</scope>
    <source>
        <strain evidence="1">CBS 121167</strain>
    </source>
</reference>
<keyword evidence="2" id="KW-1185">Reference proteome</keyword>
<feature type="non-terminal residue" evidence="1">
    <location>
        <position position="1"/>
    </location>
</feature>